<dbReference type="Proteomes" id="UP000016511">
    <property type="component" value="Unassembled WGS sequence"/>
</dbReference>
<proteinExistence type="predicted"/>
<dbReference type="AlphaFoldDB" id="U1Y5H4"/>
<protein>
    <submittedName>
        <fullName evidence="1">Uncharacterized protein</fullName>
    </submittedName>
</protein>
<sequence length="41" mass="4953">MLIIFSQMLHAEENNGTIIKVQQKMLQNQLLYYLIFCFFLD</sequence>
<organism evidence="1 2">
    <name type="scientific">Aneurinibacillus aneurinilyticus ATCC 12856</name>
    <dbReference type="NCBI Taxonomy" id="649747"/>
    <lineage>
        <taxon>Bacteria</taxon>
        <taxon>Bacillati</taxon>
        <taxon>Bacillota</taxon>
        <taxon>Bacilli</taxon>
        <taxon>Bacillales</taxon>
        <taxon>Paenibacillaceae</taxon>
        <taxon>Aneurinibacillus group</taxon>
        <taxon>Aneurinibacillus</taxon>
    </lineage>
</organism>
<comment type="caution">
    <text evidence="1">The sequence shown here is derived from an EMBL/GenBank/DDBJ whole genome shotgun (WGS) entry which is preliminary data.</text>
</comment>
<reference evidence="1 2" key="1">
    <citation type="submission" date="2013-08" db="EMBL/GenBank/DDBJ databases">
        <authorList>
            <person name="Weinstock G."/>
            <person name="Sodergren E."/>
            <person name="Wylie T."/>
            <person name="Fulton L."/>
            <person name="Fulton R."/>
            <person name="Fronick C."/>
            <person name="O'Laughlin M."/>
            <person name="Godfrey J."/>
            <person name="Miner T."/>
            <person name="Herter B."/>
            <person name="Appelbaum E."/>
            <person name="Cordes M."/>
            <person name="Lek S."/>
            <person name="Wollam A."/>
            <person name="Pepin K.H."/>
            <person name="Palsikar V.B."/>
            <person name="Mitreva M."/>
            <person name="Wilson R.K."/>
        </authorList>
    </citation>
    <scope>NUCLEOTIDE SEQUENCE [LARGE SCALE GENOMIC DNA]</scope>
    <source>
        <strain evidence="1 2">ATCC 12856</strain>
    </source>
</reference>
<dbReference type="EMBL" id="AWSJ01000333">
    <property type="protein sequence ID" value="ERI06151.1"/>
    <property type="molecule type" value="Genomic_DNA"/>
</dbReference>
<dbReference type="HOGENOM" id="CLU_3264895_0_0_9"/>
<accession>U1Y5H4</accession>
<keyword evidence="2" id="KW-1185">Reference proteome</keyword>
<gene>
    <name evidence="1" type="ORF">HMPREF0083_05392</name>
</gene>
<name>U1Y5H4_ANEAE</name>
<dbReference type="STRING" id="649747.HMPREF0083_05392"/>
<evidence type="ECO:0000313" key="1">
    <source>
        <dbReference type="EMBL" id="ERI06151.1"/>
    </source>
</evidence>
<evidence type="ECO:0000313" key="2">
    <source>
        <dbReference type="Proteomes" id="UP000016511"/>
    </source>
</evidence>